<protein>
    <recommendedName>
        <fullName evidence="1">Cyclic nucleotide-binding domain-containing protein</fullName>
    </recommendedName>
</protein>
<proteinExistence type="predicted"/>
<reference evidence="2" key="1">
    <citation type="journal article" date="2014" name="Int. J. Syst. Evol. Microbiol.">
        <title>Complete genome sequence of Corynebacterium casei LMG S-19264T (=DSM 44701T), isolated from a smear-ripened cheese.</title>
        <authorList>
            <consortium name="US DOE Joint Genome Institute (JGI-PGF)"/>
            <person name="Walter F."/>
            <person name="Albersmeier A."/>
            <person name="Kalinowski J."/>
            <person name="Ruckert C."/>
        </authorList>
    </citation>
    <scope>NUCLEOTIDE SEQUENCE</scope>
    <source>
        <strain evidence="2">CGMCC 1.15290</strain>
    </source>
</reference>
<reference evidence="2" key="2">
    <citation type="submission" date="2020-09" db="EMBL/GenBank/DDBJ databases">
        <authorList>
            <person name="Sun Q."/>
            <person name="Zhou Y."/>
        </authorList>
    </citation>
    <scope>NUCLEOTIDE SEQUENCE</scope>
    <source>
        <strain evidence="2">CGMCC 1.15290</strain>
    </source>
</reference>
<dbReference type="InterPro" id="IPR018490">
    <property type="entry name" value="cNMP-bd_dom_sf"/>
</dbReference>
<evidence type="ECO:0000259" key="1">
    <source>
        <dbReference type="Pfam" id="PF00027"/>
    </source>
</evidence>
<dbReference type="AlphaFoldDB" id="A0A917MT41"/>
<dbReference type="Gene3D" id="2.60.120.10">
    <property type="entry name" value="Jelly Rolls"/>
    <property type="match status" value="1"/>
</dbReference>
<dbReference type="EMBL" id="BMIB01000001">
    <property type="protein sequence ID" value="GGH62708.1"/>
    <property type="molecule type" value="Genomic_DNA"/>
</dbReference>
<dbReference type="InterPro" id="IPR014710">
    <property type="entry name" value="RmlC-like_jellyroll"/>
</dbReference>
<sequence length="146" mass="16925">MHQALVKHIRQYVPLSDEEVPLLLPHLRLIEADKKAILLRAGHICQAHYFVAKGCLRMYFLQEDTEAEHITQFALENWWLADHMSLLLQTPSQFFIQTVEPSEIIAIDKSREEALFKDIPQLAPTAWICMQKMPENTAKRNSACTR</sequence>
<evidence type="ECO:0000313" key="3">
    <source>
        <dbReference type="Proteomes" id="UP000627292"/>
    </source>
</evidence>
<comment type="caution">
    <text evidence="2">The sequence shown here is derived from an EMBL/GenBank/DDBJ whole genome shotgun (WGS) entry which is preliminary data.</text>
</comment>
<dbReference type="InterPro" id="IPR000595">
    <property type="entry name" value="cNMP-bd_dom"/>
</dbReference>
<gene>
    <name evidence="2" type="ORF">GCM10011379_12910</name>
</gene>
<evidence type="ECO:0000313" key="2">
    <source>
        <dbReference type="EMBL" id="GGH62708.1"/>
    </source>
</evidence>
<dbReference type="Pfam" id="PF00027">
    <property type="entry name" value="cNMP_binding"/>
    <property type="match status" value="1"/>
</dbReference>
<feature type="domain" description="Cyclic nucleotide-binding" evidence="1">
    <location>
        <begin position="32"/>
        <end position="116"/>
    </location>
</feature>
<keyword evidence="3" id="KW-1185">Reference proteome</keyword>
<dbReference type="Proteomes" id="UP000627292">
    <property type="component" value="Unassembled WGS sequence"/>
</dbReference>
<dbReference type="SUPFAM" id="SSF51206">
    <property type="entry name" value="cAMP-binding domain-like"/>
    <property type="match status" value="1"/>
</dbReference>
<accession>A0A917MT41</accession>
<name>A0A917MT41_9BACT</name>
<organism evidence="2 3">
    <name type="scientific">Filimonas zeae</name>
    <dbReference type="NCBI Taxonomy" id="1737353"/>
    <lineage>
        <taxon>Bacteria</taxon>
        <taxon>Pseudomonadati</taxon>
        <taxon>Bacteroidota</taxon>
        <taxon>Chitinophagia</taxon>
        <taxon>Chitinophagales</taxon>
        <taxon>Chitinophagaceae</taxon>
        <taxon>Filimonas</taxon>
    </lineage>
</organism>
<dbReference type="CDD" id="cd00038">
    <property type="entry name" value="CAP_ED"/>
    <property type="match status" value="1"/>
</dbReference>